<proteinExistence type="inferred from homology"/>
<dbReference type="Gene3D" id="3.30.1330.40">
    <property type="entry name" value="RutC-like"/>
    <property type="match status" value="1"/>
</dbReference>
<dbReference type="SUPFAM" id="SSF55298">
    <property type="entry name" value="YjgF-like"/>
    <property type="match status" value="1"/>
</dbReference>
<keyword evidence="3" id="KW-1185">Reference proteome</keyword>
<dbReference type="CDD" id="cd00448">
    <property type="entry name" value="YjgF_YER057c_UK114_family"/>
    <property type="match status" value="1"/>
</dbReference>
<comment type="similarity">
    <text evidence="1">Belongs to the RutC family.</text>
</comment>
<dbReference type="InterPro" id="IPR006175">
    <property type="entry name" value="YjgF/YER057c/UK114"/>
</dbReference>
<evidence type="ECO:0000313" key="3">
    <source>
        <dbReference type="Proteomes" id="UP001241848"/>
    </source>
</evidence>
<dbReference type="PANTHER" id="PTHR11803:SF39">
    <property type="entry name" value="2-IMINOBUTANOATE_2-IMINOPROPANOATE DEAMINASE"/>
    <property type="match status" value="1"/>
</dbReference>
<accession>A0ABT9FUX9</accession>
<dbReference type="NCBIfam" id="TIGR00004">
    <property type="entry name" value="Rid family detoxifying hydrolase"/>
    <property type="match status" value="1"/>
</dbReference>
<dbReference type="Proteomes" id="UP001241848">
    <property type="component" value="Unassembled WGS sequence"/>
</dbReference>
<dbReference type="EMBL" id="JAPCKK010000027">
    <property type="protein sequence ID" value="MDP4098537.1"/>
    <property type="molecule type" value="Genomic_DNA"/>
</dbReference>
<dbReference type="RefSeq" id="WP_305756161.1">
    <property type="nucleotide sequence ID" value="NZ_JAPCKK010000027.1"/>
</dbReference>
<dbReference type="InterPro" id="IPR035959">
    <property type="entry name" value="RutC-like_sf"/>
</dbReference>
<dbReference type="PANTHER" id="PTHR11803">
    <property type="entry name" value="2-IMINOBUTANOATE/2-IMINOPROPANOATE DEAMINASE RIDA"/>
    <property type="match status" value="1"/>
</dbReference>
<evidence type="ECO:0000256" key="1">
    <source>
        <dbReference type="ARBA" id="ARBA00010552"/>
    </source>
</evidence>
<comment type="caution">
    <text evidence="2">The sequence shown here is derived from an EMBL/GenBank/DDBJ whole genome shotgun (WGS) entry which is preliminary data.</text>
</comment>
<organism evidence="2 3">
    <name type="scientific">Paenibacillus zeirhizosphaerae</name>
    <dbReference type="NCBI Taxonomy" id="2987519"/>
    <lineage>
        <taxon>Bacteria</taxon>
        <taxon>Bacillati</taxon>
        <taxon>Bacillota</taxon>
        <taxon>Bacilli</taxon>
        <taxon>Bacillales</taxon>
        <taxon>Paenibacillaceae</taxon>
        <taxon>Paenibacillus</taxon>
    </lineage>
</organism>
<dbReference type="Pfam" id="PF01042">
    <property type="entry name" value="Ribonuc_L-PSP"/>
    <property type="match status" value="1"/>
</dbReference>
<dbReference type="PROSITE" id="PS01094">
    <property type="entry name" value="UPF0076"/>
    <property type="match status" value="1"/>
</dbReference>
<protein>
    <submittedName>
        <fullName evidence="2">RidA family protein</fullName>
    </submittedName>
</protein>
<dbReference type="InterPro" id="IPR006056">
    <property type="entry name" value="RidA"/>
</dbReference>
<reference evidence="2 3" key="1">
    <citation type="submission" date="2022-10" db="EMBL/GenBank/DDBJ databases">
        <title>Paenibacillus description and whole genome data of maize root bacterial community.</title>
        <authorList>
            <person name="Marton D."/>
            <person name="Farkas M."/>
            <person name="Cserhati M."/>
        </authorList>
    </citation>
    <scope>NUCLEOTIDE SEQUENCE [LARGE SCALE GENOMIC DNA]</scope>
    <source>
        <strain evidence="2 3">P96</strain>
    </source>
</reference>
<dbReference type="InterPro" id="IPR019897">
    <property type="entry name" value="RidA_CS"/>
</dbReference>
<evidence type="ECO:0000313" key="2">
    <source>
        <dbReference type="EMBL" id="MDP4098537.1"/>
    </source>
</evidence>
<gene>
    <name evidence="2" type="ORF">OIN60_17535</name>
</gene>
<sequence length="125" mass="13397">MKPVSTDKAPGAIGPYSQAMQAGGFIFTSGQLGLNPATGEFGKDVEEQARLSLNNVKAILEEAGSSLGQVVKTTVFLKDMNDFARVNEVYSSFFEQPYPARSAVEVARLPKDALVEIEAIALKSE</sequence>
<name>A0ABT9FUX9_9BACL</name>